<protein>
    <submittedName>
        <fullName evidence="2">von Willebrand factor type A domain protein</fullName>
    </submittedName>
</protein>
<gene>
    <name evidence="2" type="ORF">GALL_352010</name>
</gene>
<accession>A0A1J5R4A8</accession>
<dbReference type="SMART" id="SM00327">
    <property type="entry name" value="VWA"/>
    <property type="match status" value="1"/>
</dbReference>
<dbReference type="EMBL" id="MLJW01000745">
    <property type="protein sequence ID" value="OIQ83013.1"/>
    <property type="molecule type" value="Genomic_DNA"/>
</dbReference>
<reference evidence="2" key="1">
    <citation type="submission" date="2016-10" db="EMBL/GenBank/DDBJ databases">
        <title>Sequence of Gallionella enrichment culture.</title>
        <authorList>
            <person name="Poehlein A."/>
            <person name="Muehling M."/>
            <person name="Daniel R."/>
        </authorList>
    </citation>
    <scope>NUCLEOTIDE SEQUENCE</scope>
</reference>
<dbReference type="Pfam" id="PF00092">
    <property type="entry name" value="VWA"/>
    <property type="match status" value="1"/>
</dbReference>
<evidence type="ECO:0000313" key="2">
    <source>
        <dbReference type="EMBL" id="OIQ83013.1"/>
    </source>
</evidence>
<dbReference type="PROSITE" id="PS50234">
    <property type="entry name" value="VWFA"/>
    <property type="match status" value="1"/>
</dbReference>
<organism evidence="2">
    <name type="scientific">mine drainage metagenome</name>
    <dbReference type="NCBI Taxonomy" id="410659"/>
    <lineage>
        <taxon>unclassified sequences</taxon>
        <taxon>metagenomes</taxon>
        <taxon>ecological metagenomes</taxon>
    </lineage>
</organism>
<dbReference type="PANTHER" id="PTHR41248:SF1">
    <property type="entry name" value="NORD PROTEIN"/>
    <property type="match status" value="1"/>
</dbReference>
<dbReference type="Gene3D" id="3.40.50.410">
    <property type="entry name" value="von Willebrand factor, type A domain"/>
    <property type="match status" value="1"/>
</dbReference>
<sequence>MQLRAAGGCAQRLYLDRRARRRDLSCLLLADLSLSTDAAADGARRVIDVIRDSLLLFGETLAAGHERFAMYGFSSRGRLDVRWHALKRFDQRYDDDARARVAAIEPGHYTRLGAALRMAARELRGEGSRERLLLLLSDGKPNDRDIYEGRHGIEDTRQAFLEARRAGLRPFCVTVDREAGDYLPYLFGRHHYALVRDAAELPLRLSMLYAQLVRR</sequence>
<evidence type="ECO:0000259" key="1">
    <source>
        <dbReference type="PROSITE" id="PS50234"/>
    </source>
</evidence>
<name>A0A1J5R4A8_9ZZZZ</name>
<dbReference type="SUPFAM" id="SSF53300">
    <property type="entry name" value="vWA-like"/>
    <property type="match status" value="1"/>
</dbReference>
<proteinExistence type="predicted"/>
<dbReference type="InterPro" id="IPR036465">
    <property type="entry name" value="vWFA_dom_sf"/>
</dbReference>
<dbReference type="CDD" id="cd01454">
    <property type="entry name" value="vWA_norD_type"/>
    <property type="match status" value="1"/>
</dbReference>
<dbReference type="PANTHER" id="PTHR41248">
    <property type="entry name" value="NORD PROTEIN"/>
    <property type="match status" value="1"/>
</dbReference>
<dbReference type="InterPro" id="IPR051928">
    <property type="entry name" value="NorD/CobT"/>
</dbReference>
<dbReference type="InterPro" id="IPR002035">
    <property type="entry name" value="VWF_A"/>
</dbReference>
<feature type="domain" description="VWFA" evidence="1">
    <location>
        <begin position="31"/>
        <end position="212"/>
    </location>
</feature>
<comment type="caution">
    <text evidence="2">The sequence shown here is derived from an EMBL/GenBank/DDBJ whole genome shotgun (WGS) entry which is preliminary data.</text>
</comment>
<dbReference type="AlphaFoldDB" id="A0A1J5R4A8"/>